<name>A0ABR1ZQI8_9ROSI</name>
<organism evidence="1 2">
    <name type="scientific">Hibiscus sabdariffa</name>
    <name type="common">roselle</name>
    <dbReference type="NCBI Taxonomy" id="183260"/>
    <lineage>
        <taxon>Eukaryota</taxon>
        <taxon>Viridiplantae</taxon>
        <taxon>Streptophyta</taxon>
        <taxon>Embryophyta</taxon>
        <taxon>Tracheophyta</taxon>
        <taxon>Spermatophyta</taxon>
        <taxon>Magnoliopsida</taxon>
        <taxon>eudicotyledons</taxon>
        <taxon>Gunneridae</taxon>
        <taxon>Pentapetalae</taxon>
        <taxon>rosids</taxon>
        <taxon>malvids</taxon>
        <taxon>Malvales</taxon>
        <taxon>Malvaceae</taxon>
        <taxon>Malvoideae</taxon>
        <taxon>Hibiscus</taxon>
    </lineage>
</organism>
<reference evidence="1 2" key="1">
    <citation type="journal article" date="2024" name="G3 (Bethesda)">
        <title>Genome assembly of Hibiscus sabdariffa L. provides insights into metabolisms of medicinal natural products.</title>
        <authorList>
            <person name="Kim T."/>
        </authorList>
    </citation>
    <scope>NUCLEOTIDE SEQUENCE [LARGE SCALE GENOMIC DNA]</scope>
    <source>
        <strain evidence="1">TK-2024</strain>
        <tissue evidence="1">Old leaves</tissue>
    </source>
</reference>
<proteinExistence type="predicted"/>
<gene>
    <name evidence="1" type="ORF">V6N12_005702</name>
</gene>
<accession>A0ABR1ZQI8</accession>
<evidence type="ECO:0000313" key="2">
    <source>
        <dbReference type="Proteomes" id="UP001472677"/>
    </source>
</evidence>
<dbReference type="EMBL" id="JBBPBM010001632">
    <property type="protein sequence ID" value="KAK8482948.1"/>
    <property type="molecule type" value="Genomic_DNA"/>
</dbReference>
<comment type="caution">
    <text evidence="1">The sequence shown here is derived from an EMBL/GenBank/DDBJ whole genome shotgun (WGS) entry which is preliminary data.</text>
</comment>
<keyword evidence="2" id="KW-1185">Reference proteome</keyword>
<evidence type="ECO:0000313" key="1">
    <source>
        <dbReference type="EMBL" id="KAK8482948.1"/>
    </source>
</evidence>
<protein>
    <submittedName>
        <fullName evidence="1">Uncharacterized protein</fullName>
    </submittedName>
</protein>
<dbReference type="Proteomes" id="UP001472677">
    <property type="component" value="Unassembled WGS sequence"/>
</dbReference>
<sequence length="174" mass="19504">MQKKGKDFQQYGICHRLFNFIMNSLIGRGNGEERVNSKTEDDDSDPAVMIHFKRTEELEYWPPADKLGSSVRPAAEGGTAMTKSNEFNRPSGKEFIQGEGSVGSKKITIPITNRGGQNEKKKKKKAGPTPIQPDGSELTLTGLGLNINEVSEKYIEKTKRKMTENFSFMQREES</sequence>